<evidence type="ECO:0000256" key="3">
    <source>
        <dbReference type="ARBA" id="ARBA00022723"/>
    </source>
</evidence>
<keyword evidence="7" id="KW-0175">Coiled coil</keyword>
<dbReference type="Pfam" id="PF01551">
    <property type="entry name" value="Peptidase_M23"/>
    <property type="match status" value="1"/>
</dbReference>
<dbReference type="Gene3D" id="6.10.250.3150">
    <property type="match status" value="1"/>
</dbReference>
<feature type="coiled-coil region" evidence="7">
    <location>
        <begin position="149"/>
        <end position="232"/>
    </location>
</feature>
<keyword evidence="9" id="KW-0732">Signal</keyword>
<keyword evidence="12" id="KW-1185">Reference proteome</keyword>
<dbReference type="PANTHER" id="PTHR21666:SF288">
    <property type="entry name" value="CELL DIVISION PROTEIN YTFB"/>
    <property type="match status" value="1"/>
</dbReference>
<evidence type="ECO:0000313" key="12">
    <source>
        <dbReference type="Proteomes" id="UP000006732"/>
    </source>
</evidence>
<dbReference type="SUPFAM" id="SSF51261">
    <property type="entry name" value="Duplicated hybrid motif"/>
    <property type="match status" value="1"/>
</dbReference>
<proteinExistence type="predicted"/>
<evidence type="ECO:0000256" key="7">
    <source>
        <dbReference type="SAM" id="Coils"/>
    </source>
</evidence>
<keyword evidence="4" id="KW-0378">Hydrolase</keyword>
<feature type="compositionally biased region" description="Basic residues" evidence="8">
    <location>
        <begin position="237"/>
        <end position="249"/>
    </location>
</feature>
<dbReference type="PANTHER" id="PTHR21666">
    <property type="entry name" value="PEPTIDASE-RELATED"/>
    <property type="match status" value="1"/>
</dbReference>
<feature type="chain" id="PRO_5002632557" evidence="9">
    <location>
        <begin position="20"/>
        <end position="404"/>
    </location>
</feature>
<dbReference type="OrthoDB" id="9784703at2"/>
<sequence>MRVSLLILLALLVALPVRGANPKDELKGVKREIKVKKQLITKTRKVEAVVSSELRDINRNLEQKTSELGRLDRDLQGVESSLDRTGRDIGLATEDANRKKQEIVRRLSSLYKAGELGTLRMFFSSDSIPRMAENSRYMKSVVENDKKIFAEYNEKIRHLRSLKGDLERDAARKERIKNDIAFKKREVEQEKSRKAAYLTKVRNDRASYEASLKELNANAGRLQSMLARLEALSRKRLASRHARTARKPSTRTPGKPATSLPGDSLPPVSDHGFASQRGRMSLPVRGSIIESYGKHKHPEFNSYTFSKGLSIAAGAGSEIRCIYDGTVVFADYFKGYGNMVIVDHGGGYFSLYAHASRILKRVGAQIARNDAVATVGDVDSSRGPLLYFEIRHQGRPLDPAGWVR</sequence>
<dbReference type="EMBL" id="CP000482">
    <property type="protein sequence ID" value="ABL00017.1"/>
    <property type="molecule type" value="Genomic_DNA"/>
</dbReference>
<feature type="domain" description="M23ase beta-sheet core" evidence="10">
    <location>
        <begin position="305"/>
        <end position="399"/>
    </location>
</feature>
<organism evidence="11 12">
    <name type="scientific">Pelobacter propionicus (strain DSM 2379 / NBRC 103807 / OttBd1)</name>
    <dbReference type="NCBI Taxonomy" id="338966"/>
    <lineage>
        <taxon>Bacteria</taxon>
        <taxon>Pseudomonadati</taxon>
        <taxon>Thermodesulfobacteriota</taxon>
        <taxon>Desulfuromonadia</taxon>
        <taxon>Desulfuromonadales</taxon>
        <taxon>Desulfuromonadaceae</taxon>
        <taxon>Pelobacter</taxon>
    </lineage>
</organism>
<dbReference type="FunFam" id="2.70.70.10:FF:000003">
    <property type="entry name" value="Murein hydrolase activator EnvC"/>
    <property type="match status" value="1"/>
</dbReference>
<dbReference type="CDD" id="cd12797">
    <property type="entry name" value="M23_peptidase"/>
    <property type="match status" value="1"/>
</dbReference>
<evidence type="ECO:0000256" key="6">
    <source>
        <dbReference type="ARBA" id="ARBA00023049"/>
    </source>
</evidence>
<evidence type="ECO:0000313" key="11">
    <source>
        <dbReference type="EMBL" id="ABL00017.1"/>
    </source>
</evidence>
<dbReference type="Gene3D" id="2.70.70.10">
    <property type="entry name" value="Glucose Permease (Domain IIA)"/>
    <property type="match status" value="1"/>
</dbReference>
<reference evidence="11 12" key="1">
    <citation type="submission" date="2006-10" db="EMBL/GenBank/DDBJ databases">
        <title>Complete sequence of chromosome of Pelobacter propionicus DSM 2379.</title>
        <authorList>
            <consortium name="US DOE Joint Genome Institute"/>
            <person name="Copeland A."/>
            <person name="Lucas S."/>
            <person name="Lapidus A."/>
            <person name="Barry K."/>
            <person name="Detter J.C."/>
            <person name="Glavina del Rio T."/>
            <person name="Hammon N."/>
            <person name="Israni S."/>
            <person name="Dalin E."/>
            <person name="Tice H."/>
            <person name="Pitluck S."/>
            <person name="Saunders E."/>
            <person name="Brettin T."/>
            <person name="Bruce D."/>
            <person name="Han C."/>
            <person name="Tapia R."/>
            <person name="Schmutz J."/>
            <person name="Larimer F."/>
            <person name="Land M."/>
            <person name="Hauser L."/>
            <person name="Kyrpides N."/>
            <person name="Kim E."/>
            <person name="Lovley D."/>
            <person name="Richardson P."/>
        </authorList>
    </citation>
    <scope>NUCLEOTIDE SEQUENCE [LARGE SCALE GENOMIC DNA]</scope>
    <source>
        <strain evidence="12">DSM 2379 / NBRC 103807 / OttBd1</strain>
    </source>
</reference>
<comment type="cofactor">
    <cofactor evidence="1">
        <name>Zn(2+)</name>
        <dbReference type="ChEBI" id="CHEBI:29105"/>
    </cofactor>
</comment>
<evidence type="ECO:0000259" key="10">
    <source>
        <dbReference type="Pfam" id="PF01551"/>
    </source>
</evidence>
<keyword evidence="6" id="KW-0482">Metalloprotease</keyword>
<evidence type="ECO:0000256" key="9">
    <source>
        <dbReference type="SAM" id="SignalP"/>
    </source>
</evidence>
<dbReference type="GO" id="GO:0046872">
    <property type="term" value="F:metal ion binding"/>
    <property type="evidence" value="ECO:0007669"/>
    <property type="project" value="UniProtKB-KW"/>
</dbReference>
<gene>
    <name evidence="11" type="ordered locus">Ppro_2410</name>
</gene>
<keyword evidence="5" id="KW-0862">Zinc</keyword>
<dbReference type="KEGG" id="ppd:Ppro_2410"/>
<dbReference type="RefSeq" id="WP_011736272.1">
    <property type="nucleotide sequence ID" value="NC_008609.1"/>
</dbReference>
<protein>
    <submittedName>
        <fullName evidence="11">Peptidase M23B</fullName>
    </submittedName>
</protein>
<dbReference type="HOGENOM" id="CLU_029425_4_0_7"/>
<feature type="region of interest" description="Disordered" evidence="8">
    <location>
        <begin position="237"/>
        <end position="276"/>
    </location>
</feature>
<dbReference type="GO" id="GO:0004222">
    <property type="term" value="F:metalloendopeptidase activity"/>
    <property type="evidence" value="ECO:0007669"/>
    <property type="project" value="TreeGrafter"/>
</dbReference>
<dbReference type="Proteomes" id="UP000006732">
    <property type="component" value="Chromosome"/>
</dbReference>
<dbReference type="AlphaFoldDB" id="A1ARP6"/>
<accession>A1ARP6</accession>
<keyword evidence="3" id="KW-0479">Metal-binding</keyword>
<dbReference type="STRING" id="338966.Ppro_2410"/>
<name>A1ARP6_PELPD</name>
<evidence type="ECO:0000256" key="5">
    <source>
        <dbReference type="ARBA" id="ARBA00022833"/>
    </source>
</evidence>
<feature type="signal peptide" evidence="9">
    <location>
        <begin position="1"/>
        <end position="19"/>
    </location>
</feature>
<evidence type="ECO:0000256" key="8">
    <source>
        <dbReference type="SAM" id="MobiDB-lite"/>
    </source>
</evidence>
<dbReference type="InterPro" id="IPR050570">
    <property type="entry name" value="Cell_wall_metabolism_enzyme"/>
</dbReference>
<dbReference type="InterPro" id="IPR011055">
    <property type="entry name" value="Dup_hybrid_motif"/>
</dbReference>
<dbReference type="InterPro" id="IPR016047">
    <property type="entry name" value="M23ase_b-sheet_dom"/>
</dbReference>
<dbReference type="GO" id="GO:0006508">
    <property type="term" value="P:proteolysis"/>
    <property type="evidence" value="ECO:0007669"/>
    <property type="project" value="UniProtKB-KW"/>
</dbReference>
<keyword evidence="2" id="KW-0645">Protease</keyword>
<evidence type="ECO:0000256" key="2">
    <source>
        <dbReference type="ARBA" id="ARBA00022670"/>
    </source>
</evidence>
<evidence type="ECO:0000256" key="1">
    <source>
        <dbReference type="ARBA" id="ARBA00001947"/>
    </source>
</evidence>
<dbReference type="eggNOG" id="COG4942">
    <property type="taxonomic scope" value="Bacteria"/>
</dbReference>
<evidence type="ECO:0000256" key="4">
    <source>
        <dbReference type="ARBA" id="ARBA00022801"/>
    </source>
</evidence>